<accession>A0A7C9ALF5</accession>
<dbReference type="InterPro" id="IPR046960">
    <property type="entry name" value="PPR_At4g14850-like_plant"/>
</dbReference>
<dbReference type="GO" id="GO:0003723">
    <property type="term" value="F:RNA binding"/>
    <property type="evidence" value="ECO:0007669"/>
    <property type="project" value="InterPro"/>
</dbReference>
<reference evidence="3" key="1">
    <citation type="journal article" date="2013" name="J. Plant Res.">
        <title>Effect of fungi and light on seed germination of three Opuntia species from semiarid lands of central Mexico.</title>
        <authorList>
            <person name="Delgado-Sanchez P."/>
            <person name="Jimenez-Bremont J.F."/>
            <person name="Guerrero-Gonzalez Mde L."/>
            <person name="Flores J."/>
        </authorList>
    </citation>
    <scope>NUCLEOTIDE SEQUENCE</scope>
    <source>
        <tissue evidence="3">Cladode</tissue>
    </source>
</reference>
<dbReference type="Gene3D" id="1.25.40.10">
    <property type="entry name" value="Tetratricopeptide repeat domain"/>
    <property type="match status" value="3"/>
</dbReference>
<proteinExistence type="predicted"/>
<dbReference type="AlphaFoldDB" id="A0A7C9ALF5"/>
<evidence type="ECO:0000313" key="3">
    <source>
        <dbReference type="EMBL" id="MBA4670779.1"/>
    </source>
</evidence>
<feature type="repeat" description="PPR" evidence="2">
    <location>
        <begin position="296"/>
        <end position="330"/>
    </location>
</feature>
<sequence>MLFLKRFCYSRHWLLFFPPNFKFCQSPTRQSYSTLSSLINLCKEPHLLKQVHARCVLHGHHQNSSLSSELLECYASLGLVNLSLQVFNSIPAPSLEIYSTVIQILADSGHFENTLLLYDEMVSNSMYPDEFAFPFVLRSSMQLLDANYGRRVHGHLVKLGFDSNETVAVALAEFYSEVGEFDTAREVLDEMPVRGLDHWNSPIAKCLQNGSAEESFLVFKQMMKENAGPDSVSVINLLRASTELNSVMLGMLVHGLIVVSGLTKDLTVNTALLTVYSKLGCLKNAGLVFEKTSEKDRVVWNLMISTYARYGLPRKSVDLMLQMRNEGIRIDLFTALAVIPAIGELRSLEWGKQIHASIMRNCSDYQVSVQNSLIDMYCKCDSVEAATRVFHLITGKTDISWTSMIKGYVSHGQYNDALGLFVKMKLNGSNVSVYTSR</sequence>
<dbReference type="GO" id="GO:0009451">
    <property type="term" value="P:RNA modification"/>
    <property type="evidence" value="ECO:0007669"/>
    <property type="project" value="InterPro"/>
</dbReference>
<name>A0A7C9ALF5_OPUST</name>
<dbReference type="PANTHER" id="PTHR47926:SF347">
    <property type="entry name" value="PENTATRICOPEPTIDE REPEAT-CONTAINING PROTEIN"/>
    <property type="match status" value="1"/>
</dbReference>
<dbReference type="Pfam" id="PF01535">
    <property type="entry name" value="PPR"/>
    <property type="match status" value="6"/>
</dbReference>
<reference evidence="3" key="2">
    <citation type="submission" date="2020-07" db="EMBL/GenBank/DDBJ databases">
        <authorList>
            <person name="Vera ALvarez R."/>
            <person name="Arias-Moreno D.M."/>
            <person name="Jimenez-Jacinto V."/>
            <person name="Jimenez-Bremont J.F."/>
            <person name="Swaminathan K."/>
            <person name="Moose S.P."/>
            <person name="Guerrero-Gonzalez M.L."/>
            <person name="Marino-Ramirez L."/>
            <person name="Landsman D."/>
            <person name="Rodriguez-Kessler M."/>
            <person name="Delgado-Sanchez P."/>
        </authorList>
    </citation>
    <scope>NUCLEOTIDE SEQUENCE</scope>
    <source>
        <tissue evidence="3">Cladode</tissue>
    </source>
</reference>
<dbReference type="InterPro" id="IPR011990">
    <property type="entry name" value="TPR-like_helical_dom_sf"/>
</dbReference>
<keyword evidence="1" id="KW-0677">Repeat</keyword>
<dbReference type="NCBIfam" id="TIGR00756">
    <property type="entry name" value="PPR"/>
    <property type="match status" value="3"/>
</dbReference>
<dbReference type="PANTHER" id="PTHR47926">
    <property type="entry name" value="PENTATRICOPEPTIDE REPEAT-CONTAINING PROTEIN"/>
    <property type="match status" value="1"/>
</dbReference>
<organism evidence="3">
    <name type="scientific">Opuntia streptacantha</name>
    <name type="common">Prickly pear cactus</name>
    <name type="synonym">Opuntia cardona</name>
    <dbReference type="NCBI Taxonomy" id="393608"/>
    <lineage>
        <taxon>Eukaryota</taxon>
        <taxon>Viridiplantae</taxon>
        <taxon>Streptophyta</taxon>
        <taxon>Embryophyta</taxon>
        <taxon>Tracheophyta</taxon>
        <taxon>Spermatophyta</taxon>
        <taxon>Magnoliopsida</taxon>
        <taxon>eudicotyledons</taxon>
        <taxon>Gunneridae</taxon>
        <taxon>Pentapetalae</taxon>
        <taxon>Caryophyllales</taxon>
        <taxon>Cactineae</taxon>
        <taxon>Cactaceae</taxon>
        <taxon>Opuntioideae</taxon>
        <taxon>Opuntia</taxon>
    </lineage>
</organism>
<feature type="repeat" description="PPR" evidence="2">
    <location>
        <begin position="94"/>
        <end position="128"/>
    </location>
</feature>
<dbReference type="PROSITE" id="PS51375">
    <property type="entry name" value="PPR"/>
    <property type="match status" value="3"/>
</dbReference>
<dbReference type="InterPro" id="IPR002885">
    <property type="entry name" value="PPR_rpt"/>
</dbReference>
<dbReference type="EMBL" id="GISG01248688">
    <property type="protein sequence ID" value="MBA4670779.1"/>
    <property type="molecule type" value="Transcribed_RNA"/>
</dbReference>
<protein>
    <submittedName>
        <fullName evidence="3">Uncharacterized protein</fullName>
    </submittedName>
</protein>
<feature type="repeat" description="PPR" evidence="2">
    <location>
        <begin position="397"/>
        <end position="431"/>
    </location>
</feature>
<dbReference type="FunFam" id="1.25.40.10:FF:000344">
    <property type="entry name" value="Pentatricopeptide repeat-containing protein"/>
    <property type="match status" value="1"/>
</dbReference>
<evidence type="ECO:0000256" key="2">
    <source>
        <dbReference type="PROSITE-ProRule" id="PRU00708"/>
    </source>
</evidence>
<evidence type="ECO:0000256" key="1">
    <source>
        <dbReference type="ARBA" id="ARBA00022737"/>
    </source>
</evidence>